<dbReference type="PANTHER" id="PTHR30250:SF11">
    <property type="entry name" value="O-ANTIGEN TRANSPORTER-RELATED"/>
    <property type="match status" value="1"/>
</dbReference>
<comment type="subcellular location">
    <subcellularLocation>
        <location evidence="1">Cell membrane</location>
        <topology evidence="1">Multi-pass membrane protein</topology>
    </subcellularLocation>
</comment>
<feature type="transmembrane region" description="Helical" evidence="6">
    <location>
        <begin position="9"/>
        <end position="29"/>
    </location>
</feature>
<feature type="transmembrane region" description="Helical" evidence="6">
    <location>
        <begin position="163"/>
        <end position="183"/>
    </location>
</feature>
<dbReference type="PANTHER" id="PTHR30250">
    <property type="entry name" value="PST FAMILY PREDICTED COLANIC ACID TRANSPORTER"/>
    <property type="match status" value="1"/>
</dbReference>
<gene>
    <name evidence="7" type="ORF">VP387_00012</name>
</gene>
<dbReference type="GO" id="GO:0005886">
    <property type="term" value="C:plasma membrane"/>
    <property type="evidence" value="ECO:0007669"/>
    <property type="project" value="UniProtKB-SubCell"/>
</dbReference>
<keyword evidence="5 6" id="KW-0472">Membrane</keyword>
<feature type="transmembrane region" description="Helical" evidence="6">
    <location>
        <begin position="203"/>
        <end position="225"/>
    </location>
</feature>
<evidence type="ECO:0000256" key="6">
    <source>
        <dbReference type="SAM" id="Phobius"/>
    </source>
</evidence>
<proteinExistence type="predicted"/>
<dbReference type="InterPro" id="IPR050833">
    <property type="entry name" value="Poly_Biosynth_Transport"/>
</dbReference>
<feature type="transmembrane region" description="Helical" evidence="6">
    <location>
        <begin position="231"/>
        <end position="252"/>
    </location>
</feature>
<feature type="transmembrane region" description="Helical" evidence="6">
    <location>
        <begin position="135"/>
        <end position="157"/>
    </location>
</feature>
<keyword evidence="2" id="KW-1003">Cell membrane</keyword>
<dbReference type="InterPro" id="IPR002797">
    <property type="entry name" value="Polysacc_synth"/>
</dbReference>
<accession>A0A7M1WPE1</accession>
<protein>
    <recommendedName>
        <fullName evidence="8">Polysaccharide biosynthesis protein</fullName>
    </recommendedName>
</protein>
<evidence type="ECO:0000256" key="5">
    <source>
        <dbReference type="ARBA" id="ARBA00023136"/>
    </source>
</evidence>
<name>A0A7M1WPE1_VIBPH</name>
<evidence type="ECO:0000256" key="1">
    <source>
        <dbReference type="ARBA" id="ARBA00004651"/>
    </source>
</evidence>
<dbReference type="Pfam" id="PF01943">
    <property type="entry name" value="Polysacc_synt"/>
    <property type="match status" value="1"/>
</dbReference>
<feature type="transmembrane region" description="Helical" evidence="6">
    <location>
        <begin position="317"/>
        <end position="341"/>
    </location>
</feature>
<evidence type="ECO:0008006" key="8">
    <source>
        <dbReference type="Google" id="ProtNLM"/>
    </source>
</evidence>
<evidence type="ECO:0000256" key="2">
    <source>
        <dbReference type="ARBA" id="ARBA00022475"/>
    </source>
</evidence>
<keyword evidence="3 6" id="KW-0812">Transmembrane</keyword>
<dbReference type="AlphaFoldDB" id="A0A7M1WPE1"/>
<feature type="transmembrane region" description="Helical" evidence="6">
    <location>
        <begin position="272"/>
        <end position="297"/>
    </location>
</feature>
<evidence type="ECO:0000313" key="7">
    <source>
        <dbReference type="EMBL" id="QOS28512.1"/>
    </source>
</evidence>
<keyword evidence="4 6" id="KW-1133">Transmembrane helix</keyword>
<feature type="transmembrane region" description="Helical" evidence="6">
    <location>
        <begin position="102"/>
        <end position="123"/>
    </location>
</feature>
<organism evidence="7">
    <name type="scientific">Vibrio parahaemolyticus</name>
    <dbReference type="NCBI Taxonomy" id="670"/>
    <lineage>
        <taxon>Bacteria</taxon>
        <taxon>Pseudomonadati</taxon>
        <taxon>Pseudomonadota</taxon>
        <taxon>Gammaproteobacteria</taxon>
        <taxon>Vibrionales</taxon>
        <taxon>Vibrionaceae</taxon>
        <taxon>Vibrio</taxon>
    </lineage>
</organism>
<dbReference type="RefSeq" id="WP_029827071.1">
    <property type="nucleotide sequence ID" value="NZ_JAKWFV010000002.1"/>
</dbReference>
<feature type="transmembrane region" description="Helical" evidence="6">
    <location>
        <begin position="75"/>
        <end position="96"/>
    </location>
</feature>
<dbReference type="EMBL" id="MT898375">
    <property type="protein sequence ID" value="QOS28512.1"/>
    <property type="molecule type" value="Genomic_DNA"/>
</dbReference>
<feature type="transmembrane region" description="Helical" evidence="6">
    <location>
        <begin position="375"/>
        <end position="395"/>
    </location>
</feature>
<sequence length="402" mass="44814">MIKKVSKMLLGGGGGSIINTALYPILLSIYNPHQFGNYAIFFIPVSILIVLSSLKLELAIVSSKLNEVEEVFSSSIVISLCVALLCAPLILIYFHASTYELYFEYSLVAILYSISYVSIQFLISLFTVKNKTKASAFLVFFQSCSIGVSQLISAWLFDCEQNLIIGVFISSIINIVLFLILTFNLSISKPRSIKSTLLLNKNIIIYGTLQSFLNTLSLSVVMLGIEKIYGSAALGIFNVCYKIMIIPCRIIVTSIRQIITHELSARDINGQIKLVSLTVLTSSFSGVIAYILLFVLLDNYYVSLFLESKGWQGITKAVIPISFWMVSLLALSGPVSLLTVYKMNYVHFIFESINLVSRFIFIIIAMLLGCSLVEYLSIIASLTVLLSVYTIYYVIRKIKKIH</sequence>
<feature type="transmembrane region" description="Helical" evidence="6">
    <location>
        <begin position="35"/>
        <end position="54"/>
    </location>
</feature>
<reference evidence="7" key="1">
    <citation type="submission" date="2020-08" db="EMBL/GenBank/DDBJ databases">
        <title>Genetic structure, function and evolution of capsule biosynthesis loci in Vibrio parahaemolyticus.</title>
        <authorList>
            <person name="Li L."/>
            <person name="Bian S."/>
        </authorList>
    </citation>
    <scope>NUCLEOTIDE SEQUENCE</scope>
    <source>
        <strain evidence="7">VP387</strain>
    </source>
</reference>
<evidence type="ECO:0000256" key="4">
    <source>
        <dbReference type="ARBA" id="ARBA00022989"/>
    </source>
</evidence>
<evidence type="ECO:0000256" key="3">
    <source>
        <dbReference type="ARBA" id="ARBA00022692"/>
    </source>
</evidence>
<feature type="transmembrane region" description="Helical" evidence="6">
    <location>
        <begin position="348"/>
        <end position="369"/>
    </location>
</feature>